<protein>
    <submittedName>
        <fullName evidence="2">NADH-ubiquinone reductase complex 1 MLRQ subunit</fullName>
    </submittedName>
</protein>
<reference evidence="2" key="1">
    <citation type="journal article" date="2023" name="Science">
        <title>Elucidation of the pathway for biosynthesis of saponin adjuvants from the soapbark tree.</title>
        <authorList>
            <person name="Reed J."/>
            <person name="Orme A."/>
            <person name="El-Demerdash A."/>
            <person name="Owen C."/>
            <person name="Martin L.B.B."/>
            <person name="Misra R.C."/>
            <person name="Kikuchi S."/>
            <person name="Rejzek M."/>
            <person name="Martin A.C."/>
            <person name="Harkess A."/>
            <person name="Leebens-Mack J."/>
            <person name="Louveau T."/>
            <person name="Stephenson M.J."/>
            <person name="Osbourn A."/>
        </authorList>
    </citation>
    <scope>NUCLEOTIDE SEQUENCE</scope>
    <source>
        <strain evidence="2">S10</strain>
    </source>
</reference>
<comment type="caution">
    <text evidence="2">The sequence shown here is derived from an EMBL/GenBank/DDBJ whole genome shotgun (WGS) entry which is preliminary data.</text>
</comment>
<dbReference type="AlphaFoldDB" id="A0AAD7QEK2"/>
<gene>
    <name evidence="2" type="ORF">O6P43_003328</name>
</gene>
<keyword evidence="3" id="KW-1185">Reference proteome</keyword>
<accession>A0AAD7QEK2</accession>
<evidence type="ECO:0000313" key="3">
    <source>
        <dbReference type="Proteomes" id="UP001163823"/>
    </source>
</evidence>
<proteinExistence type="predicted"/>
<feature type="region of interest" description="Disordered" evidence="1">
    <location>
        <begin position="119"/>
        <end position="155"/>
    </location>
</feature>
<dbReference type="Proteomes" id="UP001163823">
    <property type="component" value="Chromosome 2"/>
</dbReference>
<evidence type="ECO:0000313" key="2">
    <source>
        <dbReference type="EMBL" id="KAJ7979997.1"/>
    </source>
</evidence>
<dbReference type="PANTHER" id="PTHR33919:SF9">
    <property type="entry name" value="RIBOSOME BIOGENESIS NEP1-LIKE PROTEIN"/>
    <property type="match status" value="1"/>
</dbReference>
<organism evidence="2 3">
    <name type="scientific">Quillaja saponaria</name>
    <name type="common">Soap bark tree</name>
    <dbReference type="NCBI Taxonomy" id="32244"/>
    <lineage>
        <taxon>Eukaryota</taxon>
        <taxon>Viridiplantae</taxon>
        <taxon>Streptophyta</taxon>
        <taxon>Embryophyta</taxon>
        <taxon>Tracheophyta</taxon>
        <taxon>Spermatophyta</taxon>
        <taxon>Magnoliopsida</taxon>
        <taxon>eudicotyledons</taxon>
        <taxon>Gunneridae</taxon>
        <taxon>Pentapetalae</taxon>
        <taxon>rosids</taxon>
        <taxon>fabids</taxon>
        <taxon>Fabales</taxon>
        <taxon>Quillajaceae</taxon>
        <taxon>Quillaja</taxon>
    </lineage>
</organism>
<sequence>MALRGAMKYWRSMLNGTGGGRRCFASSSTIGAAHSNHATLRSAALKGEFAPIYVVMGMVMVAMTIGTHTAKQQLVHSPSVRVNKKRRESIPEVDDPDLVVSSADKFVNKSFLRKVAHVQDHKRTLPDTARPDPFTTHSPRNAETLKTVGVDPSRH</sequence>
<name>A0AAD7QEK2_QUISA</name>
<dbReference type="PANTHER" id="PTHR33919">
    <property type="entry name" value="OS09G0127700 PROTEIN"/>
    <property type="match status" value="1"/>
</dbReference>
<evidence type="ECO:0000256" key="1">
    <source>
        <dbReference type="SAM" id="MobiDB-lite"/>
    </source>
</evidence>
<dbReference type="EMBL" id="JARAOO010000002">
    <property type="protein sequence ID" value="KAJ7979997.1"/>
    <property type="molecule type" value="Genomic_DNA"/>
</dbReference>